<protein>
    <submittedName>
        <fullName evidence="5">Peptidoglycan-associated outer membrane lipoprotein</fullName>
    </submittedName>
</protein>
<name>A0A120AFQ9_9GAMM</name>
<reference evidence="5 6" key="1">
    <citation type="journal article" date="2014" name="Genome Announc.">
        <title>Draft Genome Sequence of Lysobacter capsici AZ78, a Bacterium Antagonistic to Plant-Pathogenic Oomycetes.</title>
        <authorList>
            <person name="Puopolo G."/>
            <person name="Sonego P."/>
            <person name="Engelen K."/>
            <person name="Pertot I."/>
        </authorList>
    </citation>
    <scope>NUCLEOTIDE SEQUENCE [LARGE SCALE GENOMIC DNA]</scope>
    <source>
        <strain evidence="5 6">AZ78</strain>
    </source>
</reference>
<evidence type="ECO:0000256" key="2">
    <source>
        <dbReference type="ARBA" id="ARBA00023136"/>
    </source>
</evidence>
<keyword evidence="2" id="KW-0472">Membrane</keyword>
<comment type="caution">
    <text evidence="5">The sequence shown here is derived from an EMBL/GenBank/DDBJ whole genome shotgun (WGS) entry which is preliminary data.</text>
</comment>
<evidence type="ECO:0000259" key="4">
    <source>
        <dbReference type="Pfam" id="PF05433"/>
    </source>
</evidence>
<sequence>MNTKNFRLLAVAAAASLALAGCATSPGYGGGGGYNNGGYNNPPPSGYGNQNNSCYDCGVVTRIEQISTQSNAPSATGAVLGGLVGAVAGRKIADDHTDSKGRKNTATVGGAVAGAIAGNAIQNRVGAPSYNVYVRMDDGRTQVVTQKDLGGIRENTYVRVTNGRAYVR</sequence>
<evidence type="ECO:0000313" key="5">
    <source>
        <dbReference type="EMBL" id="KWS03408.1"/>
    </source>
</evidence>
<dbReference type="PANTHER" id="PTHR35603:SF2">
    <property type="entry name" value="OUTER MEMBRANE LIPOPROTEIN"/>
    <property type="match status" value="1"/>
</dbReference>
<dbReference type="Proteomes" id="UP000023435">
    <property type="component" value="Unassembled WGS sequence"/>
</dbReference>
<dbReference type="Pfam" id="PF05433">
    <property type="entry name" value="Rick_17kDa_Anti"/>
    <property type="match status" value="1"/>
</dbReference>
<dbReference type="RefSeq" id="WP_036109562.1">
    <property type="nucleotide sequence ID" value="NZ_JAJA02000001.1"/>
</dbReference>
<dbReference type="GeneID" id="97903010"/>
<feature type="domain" description="Glycine zipper 2TM" evidence="4">
    <location>
        <begin position="77"/>
        <end position="122"/>
    </location>
</feature>
<evidence type="ECO:0000313" key="6">
    <source>
        <dbReference type="Proteomes" id="UP000023435"/>
    </source>
</evidence>
<dbReference type="InterPro" id="IPR008816">
    <property type="entry name" value="Gly_zipper_2TM_dom"/>
</dbReference>
<dbReference type="PANTHER" id="PTHR35603">
    <property type="match status" value="1"/>
</dbReference>
<dbReference type="OrthoDB" id="5966509at2"/>
<feature type="chain" id="PRO_5007163623" evidence="3">
    <location>
        <begin position="21"/>
        <end position="168"/>
    </location>
</feature>
<evidence type="ECO:0000256" key="1">
    <source>
        <dbReference type="ARBA" id="ARBA00004370"/>
    </source>
</evidence>
<dbReference type="InterPro" id="IPR051407">
    <property type="entry name" value="Bact_OM_lipoprot/Surf_antigen"/>
</dbReference>
<dbReference type="EMBL" id="JAJA02000001">
    <property type="protein sequence ID" value="KWS03408.1"/>
    <property type="molecule type" value="Genomic_DNA"/>
</dbReference>
<keyword evidence="6" id="KW-1185">Reference proteome</keyword>
<evidence type="ECO:0000256" key="3">
    <source>
        <dbReference type="SAM" id="SignalP"/>
    </source>
</evidence>
<keyword evidence="5" id="KW-0449">Lipoprotein</keyword>
<dbReference type="AlphaFoldDB" id="A0A120AFQ9"/>
<gene>
    <name evidence="5" type="ORF">AZ78_0955</name>
</gene>
<organism evidence="5 6">
    <name type="scientific">Lysobacter capsici AZ78</name>
    <dbReference type="NCBI Taxonomy" id="1444315"/>
    <lineage>
        <taxon>Bacteria</taxon>
        <taxon>Pseudomonadati</taxon>
        <taxon>Pseudomonadota</taxon>
        <taxon>Gammaproteobacteria</taxon>
        <taxon>Lysobacterales</taxon>
        <taxon>Lysobacteraceae</taxon>
        <taxon>Lysobacter</taxon>
    </lineage>
</organism>
<proteinExistence type="predicted"/>
<dbReference type="GO" id="GO:0019867">
    <property type="term" value="C:outer membrane"/>
    <property type="evidence" value="ECO:0007669"/>
    <property type="project" value="InterPro"/>
</dbReference>
<feature type="signal peptide" evidence="3">
    <location>
        <begin position="1"/>
        <end position="20"/>
    </location>
</feature>
<accession>A0A120AFQ9</accession>
<dbReference type="PROSITE" id="PS51257">
    <property type="entry name" value="PROKAR_LIPOPROTEIN"/>
    <property type="match status" value="1"/>
</dbReference>
<keyword evidence="3" id="KW-0732">Signal</keyword>
<comment type="subcellular location">
    <subcellularLocation>
        <location evidence="1">Membrane</location>
    </subcellularLocation>
</comment>